<feature type="non-terminal residue" evidence="2">
    <location>
        <position position="142"/>
    </location>
</feature>
<feature type="region of interest" description="Disordered" evidence="1">
    <location>
        <begin position="100"/>
        <end position="142"/>
    </location>
</feature>
<evidence type="ECO:0000256" key="1">
    <source>
        <dbReference type="SAM" id="MobiDB-lite"/>
    </source>
</evidence>
<protein>
    <submittedName>
        <fullName evidence="2">Zinc finger</fullName>
    </submittedName>
</protein>
<reference evidence="2" key="1">
    <citation type="submission" date="2016-03" db="EMBL/GenBank/DDBJ databases">
        <title>Gut transcriptome analysis on engorged females of Ornithodoros mimon (Acari: Argasidae) and phylogenetic inferences of soft ticks.</title>
        <authorList>
            <person name="Landulfo G.A."/>
            <person name="Giovanni D."/>
            <person name="Carvalho E."/>
            <person name="Junqueira-de-Azevedo I."/>
            <person name="Patane J."/>
            <person name="Mendoca R."/>
            <person name="Barros-Battesti D."/>
        </authorList>
    </citation>
    <scope>NUCLEOTIDE SEQUENCE</scope>
    <source>
        <strain evidence="2">Females</strain>
        <tissue evidence="2">Gut</tissue>
    </source>
</reference>
<dbReference type="AlphaFoldDB" id="A0A147B721"/>
<dbReference type="EMBL" id="GEIB01001795">
    <property type="protein sequence ID" value="JAR86580.1"/>
    <property type="molecule type" value="Transcribed_RNA"/>
</dbReference>
<proteinExistence type="predicted"/>
<name>A0A147B721_9ACAR</name>
<accession>A0A147B721</accession>
<evidence type="ECO:0000313" key="2">
    <source>
        <dbReference type="EMBL" id="JAR86580.1"/>
    </source>
</evidence>
<feature type="non-terminal residue" evidence="2">
    <location>
        <position position="1"/>
    </location>
</feature>
<sequence length="142" mass="15644">VRSLSCVQSSVLLHVRELFKPPIAVGALIGFLARVDPHMLRQLMARREGLEALLALVRLQVAAVCLPGVVLHRRLVHEHLQVHHGETDTPRSARHTLYTTRDHSHHHATATATGDWSANHGTLHARTGPGWPRDAEDASLIA</sequence>
<organism evidence="2">
    <name type="scientific">Alectorobius mimon</name>
    <dbReference type="NCBI Taxonomy" id="360319"/>
    <lineage>
        <taxon>Eukaryota</taxon>
        <taxon>Metazoa</taxon>
        <taxon>Ecdysozoa</taxon>
        <taxon>Arthropoda</taxon>
        <taxon>Chelicerata</taxon>
        <taxon>Arachnida</taxon>
        <taxon>Acari</taxon>
        <taxon>Parasitiformes</taxon>
        <taxon>Ixodida</taxon>
        <taxon>Ixodoidea</taxon>
        <taxon>Argasidae</taxon>
        <taxon>Ornithodorinae</taxon>
        <taxon>Alectorobius</taxon>
    </lineage>
</organism>